<dbReference type="GO" id="GO:0006260">
    <property type="term" value="P:DNA replication"/>
    <property type="evidence" value="ECO:0007669"/>
    <property type="project" value="InterPro"/>
</dbReference>
<dbReference type="EMBL" id="PGGC01000091">
    <property type="protein sequence ID" value="PJG58833.1"/>
    <property type="molecule type" value="Genomic_DNA"/>
</dbReference>
<evidence type="ECO:0000259" key="1">
    <source>
        <dbReference type="Pfam" id="PF05144"/>
    </source>
</evidence>
<proteinExistence type="predicted"/>
<dbReference type="AlphaFoldDB" id="A0A2H9U468"/>
<dbReference type="Proteomes" id="UP000235861">
    <property type="component" value="Unassembled WGS sequence"/>
</dbReference>
<name>A0A2H9U468_9GAMM</name>
<accession>A0A2H9U468</accession>
<dbReference type="InterPro" id="IPR022686">
    <property type="entry name" value="G2P_N"/>
</dbReference>
<keyword evidence="4" id="KW-1185">Reference proteome</keyword>
<feature type="domain" description="Replication-associated protein G2P C-terminal" evidence="2">
    <location>
        <begin position="288"/>
        <end position="372"/>
    </location>
</feature>
<dbReference type="OrthoDB" id="6835686at2"/>
<feature type="domain" description="Replication-associated protein G2P N-terminal" evidence="1">
    <location>
        <begin position="3"/>
        <end position="251"/>
    </location>
</feature>
<gene>
    <name evidence="3" type="ORF">CUC53_10420</name>
</gene>
<sequence length="379" mass="43105">MFFDWLGIEQTFDTPLPVLDGNAYIRVVVEQGEITEGGSLASPAFSHRGSFCDSVLIRASGHCLVMSGNPSRWGRVENLWGLRSIDLCVEKFNEILREIYADFDFIPQFTKCTRVFYEDGSAMKHIGADGAIIKELHVTKNFTVGAGNERKYLSAISRLPYRNSVPNLFTNGFGVDWKSKKGNASLIYPCIYAKANELELHSLDKIIKTFGPESDEVEHLKRVIDLCWAVGLVRYELKLKYRYLQRNGLTYWGMSDFAKLHLLMDEFTDLDKTLSVSNMTFETISQQLYSSGIVDSTRAANTTAMYAYQWMHGQEFDLNKSQTKTHRARLRKIGIDIARPCNVSQFSPIKMVSCTEIHRQEIMPPSWYQLPSTGLRLVG</sequence>
<organism evidence="3 4">
    <name type="scientific">Aeromonas cavernicola</name>
    <dbReference type="NCBI Taxonomy" id="1006623"/>
    <lineage>
        <taxon>Bacteria</taxon>
        <taxon>Pseudomonadati</taxon>
        <taxon>Pseudomonadota</taxon>
        <taxon>Gammaproteobacteria</taxon>
        <taxon>Aeromonadales</taxon>
        <taxon>Aeromonadaceae</taxon>
        <taxon>Aeromonas</taxon>
    </lineage>
</organism>
<evidence type="ECO:0000259" key="2">
    <source>
        <dbReference type="Pfam" id="PF05155"/>
    </source>
</evidence>
<protein>
    <submittedName>
        <fullName evidence="3">Uncharacterized protein</fullName>
    </submittedName>
</protein>
<dbReference type="Pfam" id="PF05144">
    <property type="entry name" value="Phage_CRI"/>
    <property type="match status" value="1"/>
</dbReference>
<comment type="caution">
    <text evidence="3">The sequence shown here is derived from an EMBL/GenBank/DDBJ whole genome shotgun (WGS) entry which is preliminary data.</text>
</comment>
<reference evidence="3 4" key="1">
    <citation type="submission" date="2017-11" db="EMBL/GenBank/DDBJ databases">
        <title>Draft genome sequence of environmental isolate Aeromonas cavernicola sp. nov. MDC 2508.</title>
        <authorList>
            <person name="Colston S.M."/>
            <person name="Navarro A."/>
            <person name="Martinez-Murcia A.J."/>
            <person name="Graf J."/>
        </authorList>
    </citation>
    <scope>NUCLEOTIDE SEQUENCE [LARGE SCALE GENOMIC DNA]</scope>
    <source>
        <strain evidence="3 4">MDC 2508</strain>
    </source>
</reference>
<evidence type="ECO:0000313" key="4">
    <source>
        <dbReference type="Proteomes" id="UP000235861"/>
    </source>
</evidence>
<evidence type="ECO:0000313" key="3">
    <source>
        <dbReference type="EMBL" id="PJG58833.1"/>
    </source>
</evidence>
<dbReference type="InterPro" id="IPR022688">
    <property type="entry name" value="G2P_C"/>
</dbReference>
<dbReference type="Pfam" id="PF05155">
    <property type="entry name" value="G2P_X_C"/>
    <property type="match status" value="1"/>
</dbReference>